<evidence type="ECO:0000313" key="3">
    <source>
        <dbReference type="Proteomes" id="UP001362999"/>
    </source>
</evidence>
<comment type="caution">
    <text evidence="2">The sequence shown here is derived from an EMBL/GenBank/DDBJ whole genome shotgun (WGS) entry which is preliminary data.</text>
</comment>
<keyword evidence="1" id="KW-1133">Transmembrane helix</keyword>
<organism evidence="2 3">
    <name type="scientific">Favolaschia claudopus</name>
    <dbReference type="NCBI Taxonomy" id="2862362"/>
    <lineage>
        <taxon>Eukaryota</taxon>
        <taxon>Fungi</taxon>
        <taxon>Dikarya</taxon>
        <taxon>Basidiomycota</taxon>
        <taxon>Agaricomycotina</taxon>
        <taxon>Agaricomycetes</taxon>
        <taxon>Agaricomycetidae</taxon>
        <taxon>Agaricales</taxon>
        <taxon>Marasmiineae</taxon>
        <taxon>Mycenaceae</taxon>
        <taxon>Favolaschia</taxon>
    </lineage>
</organism>
<proteinExistence type="predicted"/>
<dbReference type="PANTHER" id="PTHR40465:SF1">
    <property type="entry name" value="DUF6534 DOMAIN-CONTAINING PROTEIN"/>
    <property type="match status" value="1"/>
</dbReference>
<dbReference type="AlphaFoldDB" id="A0AAW0E3D3"/>
<dbReference type="EMBL" id="JAWWNJ010000003">
    <property type="protein sequence ID" value="KAK7059794.1"/>
    <property type="molecule type" value="Genomic_DNA"/>
</dbReference>
<dbReference type="Proteomes" id="UP001362999">
    <property type="component" value="Unassembled WGS sequence"/>
</dbReference>
<gene>
    <name evidence="2" type="ORF">R3P38DRAFT_2837915</name>
</gene>
<protein>
    <submittedName>
        <fullName evidence="2">Uncharacterized protein</fullName>
    </submittedName>
</protein>
<evidence type="ECO:0000313" key="2">
    <source>
        <dbReference type="EMBL" id="KAK7059794.1"/>
    </source>
</evidence>
<evidence type="ECO:0000256" key="1">
    <source>
        <dbReference type="SAM" id="Phobius"/>
    </source>
</evidence>
<dbReference type="PANTHER" id="PTHR40465">
    <property type="entry name" value="CHROMOSOME 1, WHOLE GENOME SHOTGUN SEQUENCE"/>
    <property type="match status" value="1"/>
</dbReference>
<feature type="transmembrane region" description="Helical" evidence="1">
    <location>
        <begin position="166"/>
        <end position="185"/>
    </location>
</feature>
<feature type="transmembrane region" description="Helical" evidence="1">
    <location>
        <begin position="96"/>
        <end position="115"/>
    </location>
</feature>
<feature type="transmembrane region" description="Helical" evidence="1">
    <location>
        <begin position="12"/>
        <end position="29"/>
    </location>
</feature>
<keyword evidence="1" id="KW-0812">Transmembrane</keyword>
<keyword evidence="1" id="KW-0472">Membrane</keyword>
<reference evidence="2 3" key="1">
    <citation type="journal article" date="2024" name="J Genomics">
        <title>Draft genome sequencing and assembly of Favolaschia claudopus CIRM-BRFM 2984 isolated from oak limbs.</title>
        <authorList>
            <person name="Navarro D."/>
            <person name="Drula E."/>
            <person name="Chaduli D."/>
            <person name="Cazenave R."/>
            <person name="Ahrendt S."/>
            <person name="Wang J."/>
            <person name="Lipzen A."/>
            <person name="Daum C."/>
            <person name="Barry K."/>
            <person name="Grigoriev I.V."/>
            <person name="Favel A."/>
            <person name="Rosso M.N."/>
            <person name="Martin F."/>
        </authorList>
    </citation>
    <scope>NUCLEOTIDE SEQUENCE [LARGE SCALE GENOMIC DNA]</scope>
    <source>
        <strain evidence="2 3">CIRM-BRFM 2984</strain>
    </source>
</reference>
<name>A0AAW0E3D3_9AGAR</name>
<keyword evidence="3" id="KW-1185">Reference proteome</keyword>
<feature type="transmembrane region" description="Helical" evidence="1">
    <location>
        <begin position="50"/>
        <end position="72"/>
    </location>
</feature>
<sequence length="214" mass="24132">MSVDSFNPDSTIGAFLIGVLVSYFLFGTMSHQAKIYFRRFPDDPFRLKALVAFVWISCFGHAICIGHALYVYTIKNFGHLERILEDPAPMSWETSIFFYGLVAASVQGFFSFRIYAFSKNLYISGFIWILIFCRFLTTISSFAGGLRMTALITFLRQYEWVATTGWSVGTAADVSITITLVILLAKGRDKAHKRCVSAQANDWTEPFPPSEPPQ</sequence>
<feature type="transmembrane region" description="Helical" evidence="1">
    <location>
        <begin position="127"/>
        <end position="146"/>
    </location>
</feature>
<accession>A0AAW0E3D3</accession>